<dbReference type="Gene3D" id="1.10.3300.10">
    <property type="entry name" value="Jann2411-like domain"/>
    <property type="match status" value="1"/>
</dbReference>
<dbReference type="Proteomes" id="UP000199051">
    <property type="component" value="Unassembled WGS sequence"/>
</dbReference>
<keyword evidence="3" id="KW-1185">Reference proteome</keyword>
<gene>
    <name evidence="2" type="ORF">SAMN04487818_101220</name>
</gene>
<dbReference type="InterPro" id="IPR023286">
    <property type="entry name" value="ABATE_dom_sf"/>
</dbReference>
<reference evidence="3" key="1">
    <citation type="submission" date="2016-10" db="EMBL/GenBank/DDBJ databases">
        <authorList>
            <person name="Varghese N."/>
            <person name="Submissions S."/>
        </authorList>
    </citation>
    <scope>NUCLEOTIDE SEQUENCE [LARGE SCALE GENOMIC DNA]</scope>
    <source>
        <strain evidence="3">DSM 44260</strain>
    </source>
</reference>
<dbReference type="PANTHER" id="PTHR35525:SF3">
    <property type="entry name" value="BLL6575 PROTEIN"/>
    <property type="match status" value="1"/>
</dbReference>
<dbReference type="RefSeq" id="WP_092774488.1">
    <property type="nucleotide sequence ID" value="NZ_FOGI01000001.1"/>
</dbReference>
<evidence type="ECO:0000313" key="3">
    <source>
        <dbReference type="Proteomes" id="UP000199051"/>
    </source>
</evidence>
<protein>
    <submittedName>
        <fullName evidence="2">CGNR zinc finger domain-containing protein</fullName>
    </submittedName>
</protein>
<dbReference type="AlphaFoldDB" id="A0A1H9KKN2"/>
<evidence type="ECO:0000259" key="1">
    <source>
        <dbReference type="Pfam" id="PF11706"/>
    </source>
</evidence>
<proteinExistence type="predicted"/>
<accession>A0A1H9KKN2</accession>
<dbReference type="SUPFAM" id="SSF160904">
    <property type="entry name" value="Jann2411-like"/>
    <property type="match status" value="1"/>
</dbReference>
<dbReference type="STRING" id="155974.SAMN04487818_101220"/>
<dbReference type="InterPro" id="IPR010852">
    <property type="entry name" value="ABATE"/>
</dbReference>
<evidence type="ECO:0000313" key="2">
    <source>
        <dbReference type="EMBL" id="SEQ99629.1"/>
    </source>
</evidence>
<name>A0A1H9KKN2_9PSEU</name>
<sequence>MRFNTYGGAAAAMAADLVNLGRGGTFDREQVAAVIHRHAPTLPEPAGPEAARIMQWTQQLDAAFGEMSQQRRVDVINALLQQAASRPMISTHDNQPPHLHYHGEGEGVVNRVRAVTATGLAYVLCDEGGHRLGRCADDRCAVVFIDISKGGNRQFCTTRCANRVNAVRHRARQRAMAMAG</sequence>
<dbReference type="PANTHER" id="PTHR35525">
    <property type="entry name" value="BLL6575 PROTEIN"/>
    <property type="match status" value="1"/>
</dbReference>
<dbReference type="Pfam" id="PF11706">
    <property type="entry name" value="zf-CGNR"/>
    <property type="match status" value="1"/>
</dbReference>
<feature type="domain" description="Zinc finger CGNR" evidence="1">
    <location>
        <begin position="131"/>
        <end position="173"/>
    </location>
</feature>
<dbReference type="EMBL" id="FOGI01000001">
    <property type="protein sequence ID" value="SEQ99629.1"/>
    <property type="molecule type" value="Genomic_DNA"/>
</dbReference>
<dbReference type="InterPro" id="IPR021005">
    <property type="entry name" value="Znf_CGNR"/>
</dbReference>
<organism evidence="2 3">
    <name type="scientific">Actinokineospora terrae</name>
    <dbReference type="NCBI Taxonomy" id="155974"/>
    <lineage>
        <taxon>Bacteria</taxon>
        <taxon>Bacillati</taxon>
        <taxon>Actinomycetota</taxon>
        <taxon>Actinomycetes</taxon>
        <taxon>Pseudonocardiales</taxon>
        <taxon>Pseudonocardiaceae</taxon>
        <taxon>Actinokineospora</taxon>
    </lineage>
</organism>